<keyword evidence="2" id="KW-1185">Reference proteome</keyword>
<evidence type="ECO:0000313" key="2">
    <source>
        <dbReference type="Proteomes" id="UP000295341"/>
    </source>
</evidence>
<dbReference type="RefSeq" id="WP_133879796.1">
    <property type="nucleotide sequence ID" value="NZ_MWIN01000033.1"/>
</dbReference>
<comment type="caution">
    <text evidence="1">The sequence shown here is derived from an EMBL/GenBank/DDBJ whole genome shotgun (WGS) entry which is preliminary data.</text>
</comment>
<name>A0A4R7PB34_9GAMM</name>
<sequence length="364" mass="36866">MRIGTTFGSASYSVPIAIPELRAYIRAEKAAFVAASSLSSQLDGENDLQELGLRWDMHRSRVFTASGGLAYQARNANMIFKNFDDNVPLRTLSDDALHVTSVDVSMQRFDTRFNPAGVMLGASGIINVGSAGNTDPLTGPVDIVLNATGVTPDERVVNEGTINTSAAGSGVGTHVTAADLDVTAVDGITLNTNVDTLTASAGAAIGIVETDGVELADVGNTAGGIIVSATTGAIDASRVVATGTGNNVALTANGAGGSISAGIISGGNVGLITLPLSVDGGVVAVDFTSTSAVAFVSGVFGSLNESSRVLGLGANSVLSSNVGSIQSSFEECVSFKLDSSQFATQSLIFSIEGTGILPPEDQRE</sequence>
<evidence type="ECO:0000313" key="1">
    <source>
        <dbReference type="EMBL" id="TDU31187.1"/>
    </source>
</evidence>
<organism evidence="1 2">
    <name type="scientific">Panacagrimonas perspica</name>
    <dbReference type="NCBI Taxonomy" id="381431"/>
    <lineage>
        <taxon>Bacteria</taxon>
        <taxon>Pseudomonadati</taxon>
        <taxon>Pseudomonadota</taxon>
        <taxon>Gammaproteobacteria</taxon>
        <taxon>Nevskiales</taxon>
        <taxon>Nevskiaceae</taxon>
        <taxon>Panacagrimonas</taxon>
    </lineage>
</organism>
<dbReference type="Proteomes" id="UP000295341">
    <property type="component" value="Unassembled WGS sequence"/>
</dbReference>
<accession>A0A4R7PB34</accession>
<proteinExistence type="predicted"/>
<dbReference type="AlphaFoldDB" id="A0A4R7PB34"/>
<reference evidence="1 2" key="1">
    <citation type="submission" date="2019-03" db="EMBL/GenBank/DDBJ databases">
        <title>Genomic Encyclopedia of Type Strains, Phase IV (KMG-IV): sequencing the most valuable type-strain genomes for metagenomic binning, comparative biology and taxonomic classification.</title>
        <authorList>
            <person name="Goeker M."/>
        </authorList>
    </citation>
    <scope>NUCLEOTIDE SEQUENCE [LARGE SCALE GENOMIC DNA]</scope>
    <source>
        <strain evidence="1 2">DSM 26377</strain>
    </source>
</reference>
<gene>
    <name evidence="1" type="ORF">DFR24_0546</name>
</gene>
<dbReference type="EMBL" id="SOBT01000008">
    <property type="protein sequence ID" value="TDU31187.1"/>
    <property type="molecule type" value="Genomic_DNA"/>
</dbReference>
<protein>
    <submittedName>
        <fullName evidence="1">Uncharacterized protein</fullName>
    </submittedName>
</protein>